<dbReference type="PANTHER" id="PTHR42781">
    <property type="entry name" value="SPERMIDINE/PUTRESCINE IMPORT ATP-BINDING PROTEIN POTA"/>
    <property type="match status" value="1"/>
</dbReference>
<protein>
    <submittedName>
        <fullName evidence="6">sn-glycerol-3-phosphate import ATP-binding protein UgpC</fullName>
    </submittedName>
</protein>
<evidence type="ECO:0000313" key="6">
    <source>
        <dbReference type="EMBL" id="QDT07120.1"/>
    </source>
</evidence>
<dbReference type="EMBL" id="CP036525">
    <property type="protein sequence ID" value="QDT07120.1"/>
    <property type="molecule type" value="Genomic_DNA"/>
</dbReference>
<dbReference type="Proteomes" id="UP000318538">
    <property type="component" value="Chromosome"/>
</dbReference>
<feature type="region of interest" description="Disordered" evidence="4">
    <location>
        <begin position="206"/>
        <end position="226"/>
    </location>
</feature>
<evidence type="ECO:0000313" key="7">
    <source>
        <dbReference type="Proteomes" id="UP000318538"/>
    </source>
</evidence>
<gene>
    <name evidence="6" type="primary">ugpC</name>
    <name evidence="6" type="ORF">K227x_55450</name>
</gene>
<dbReference type="Gene3D" id="3.40.50.300">
    <property type="entry name" value="P-loop containing nucleotide triphosphate hydrolases"/>
    <property type="match status" value="1"/>
</dbReference>
<dbReference type="InterPro" id="IPR017871">
    <property type="entry name" value="ABC_transporter-like_CS"/>
</dbReference>
<dbReference type="InterPro" id="IPR027417">
    <property type="entry name" value="P-loop_NTPase"/>
</dbReference>
<dbReference type="GO" id="GO:0005524">
    <property type="term" value="F:ATP binding"/>
    <property type="evidence" value="ECO:0007669"/>
    <property type="project" value="UniProtKB-KW"/>
</dbReference>
<dbReference type="PROSITE" id="PS50893">
    <property type="entry name" value="ABC_TRANSPORTER_2"/>
    <property type="match status" value="1"/>
</dbReference>
<dbReference type="SMART" id="SM00382">
    <property type="entry name" value="AAA"/>
    <property type="match status" value="1"/>
</dbReference>
<evidence type="ECO:0000259" key="5">
    <source>
        <dbReference type="PROSITE" id="PS50893"/>
    </source>
</evidence>
<evidence type="ECO:0000256" key="4">
    <source>
        <dbReference type="SAM" id="MobiDB-lite"/>
    </source>
</evidence>
<keyword evidence="1" id="KW-0813">Transport</keyword>
<proteinExistence type="predicted"/>
<dbReference type="Pfam" id="PF00005">
    <property type="entry name" value="ABC_tran"/>
    <property type="match status" value="1"/>
</dbReference>
<feature type="domain" description="ABC transporter" evidence="5">
    <location>
        <begin position="1"/>
        <end position="226"/>
    </location>
</feature>
<sequence length="226" mass="24772">MIELKQVDIHAGDFSLRGLNLSVAPGSYAVLMGQTGQGKTTILESICGLRRVAAGSVWIDGMDVTLWPPARRQIGYVPQDVALFSSMTVGEHLAFALRQRKYSRRAIADRVDSVAQSLGIDSLLDRRPRHLSGGEAQRVALGRAVSFHPAVLLLDEPLSALDEATRTSMQNFLRSLCRDQGTAILHVTHDSQEAASLADHHWDLADGKISQRRPVEPQTPSTNKHH</sequence>
<evidence type="ECO:0000256" key="2">
    <source>
        <dbReference type="ARBA" id="ARBA00022741"/>
    </source>
</evidence>
<dbReference type="PANTHER" id="PTHR42781:SF4">
    <property type="entry name" value="SPERMIDINE_PUTRESCINE IMPORT ATP-BINDING PROTEIN POTA"/>
    <property type="match status" value="1"/>
</dbReference>
<organism evidence="6 7">
    <name type="scientific">Rubripirellula lacrimiformis</name>
    <dbReference type="NCBI Taxonomy" id="1930273"/>
    <lineage>
        <taxon>Bacteria</taxon>
        <taxon>Pseudomonadati</taxon>
        <taxon>Planctomycetota</taxon>
        <taxon>Planctomycetia</taxon>
        <taxon>Pirellulales</taxon>
        <taxon>Pirellulaceae</taxon>
        <taxon>Rubripirellula</taxon>
    </lineage>
</organism>
<name>A0A517NJ02_9BACT</name>
<reference evidence="6 7" key="1">
    <citation type="submission" date="2019-02" db="EMBL/GenBank/DDBJ databases">
        <title>Deep-cultivation of Planctomycetes and their phenomic and genomic characterization uncovers novel biology.</title>
        <authorList>
            <person name="Wiegand S."/>
            <person name="Jogler M."/>
            <person name="Boedeker C."/>
            <person name="Pinto D."/>
            <person name="Vollmers J."/>
            <person name="Rivas-Marin E."/>
            <person name="Kohn T."/>
            <person name="Peeters S.H."/>
            <person name="Heuer A."/>
            <person name="Rast P."/>
            <person name="Oberbeckmann S."/>
            <person name="Bunk B."/>
            <person name="Jeske O."/>
            <person name="Meyerdierks A."/>
            <person name="Storesund J.E."/>
            <person name="Kallscheuer N."/>
            <person name="Luecker S."/>
            <person name="Lage O.M."/>
            <person name="Pohl T."/>
            <person name="Merkel B.J."/>
            <person name="Hornburger P."/>
            <person name="Mueller R.-W."/>
            <person name="Bruemmer F."/>
            <person name="Labrenz M."/>
            <person name="Spormann A.M."/>
            <person name="Op den Camp H."/>
            <person name="Overmann J."/>
            <person name="Amann R."/>
            <person name="Jetten M.S.M."/>
            <person name="Mascher T."/>
            <person name="Medema M.H."/>
            <person name="Devos D.P."/>
            <person name="Kaster A.-K."/>
            <person name="Ovreas L."/>
            <person name="Rohde M."/>
            <person name="Galperin M.Y."/>
            <person name="Jogler C."/>
        </authorList>
    </citation>
    <scope>NUCLEOTIDE SEQUENCE [LARGE SCALE GENOMIC DNA]</scope>
    <source>
        <strain evidence="6 7">K22_7</strain>
    </source>
</reference>
<dbReference type="AlphaFoldDB" id="A0A517NJ02"/>
<keyword evidence="2" id="KW-0547">Nucleotide-binding</keyword>
<keyword evidence="7" id="KW-1185">Reference proteome</keyword>
<dbReference type="PROSITE" id="PS00211">
    <property type="entry name" value="ABC_TRANSPORTER_1"/>
    <property type="match status" value="1"/>
</dbReference>
<dbReference type="InterPro" id="IPR003593">
    <property type="entry name" value="AAA+_ATPase"/>
</dbReference>
<dbReference type="RefSeq" id="WP_145174674.1">
    <property type="nucleotide sequence ID" value="NZ_CP036525.1"/>
</dbReference>
<dbReference type="GO" id="GO:0016887">
    <property type="term" value="F:ATP hydrolysis activity"/>
    <property type="evidence" value="ECO:0007669"/>
    <property type="project" value="InterPro"/>
</dbReference>
<keyword evidence="3 6" id="KW-0067">ATP-binding</keyword>
<evidence type="ECO:0000256" key="3">
    <source>
        <dbReference type="ARBA" id="ARBA00022840"/>
    </source>
</evidence>
<dbReference type="InterPro" id="IPR003439">
    <property type="entry name" value="ABC_transporter-like_ATP-bd"/>
</dbReference>
<dbReference type="KEGG" id="rlc:K227x_55450"/>
<dbReference type="OrthoDB" id="9802264at2"/>
<accession>A0A517NJ02</accession>
<dbReference type="SUPFAM" id="SSF52540">
    <property type="entry name" value="P-loop containing nucleoside triphosphate hydrolases"/>
    <property type="match status" value="1"/>
</dbReference>
<evidence type="ECO:0000256" key="1">
    <source>
        <dbReference type="ARBA" id="ARBA00022448"/>
    </source>
</evidence>
<dbReference type="InterPro" id="IPR050093">
    <property type="entry name" value="ABC_SmlMolc_Importer"/>
</dbReference>